<dbReference type="PROSITE" id="PS50268">
    <property type="entry name" value="CADHERIN_2"/>
    <property type="match status" value="4"/>
</dbReference>
<dbReference type="CDD" id="cd11304">
    <property type="entry name" value="Cadherin_repeat"/>
    <property type="match status" value="4"/>
</dbReference>
<keyword evidence="2" id="KW-0677">Repeat</keyword>
<dbReference type="InterPro" id="IPR039808">
    <property type="entry name" value="Cadherin"/>
</dbReference>
<dbReference type="InterPro" id="IPR002126">
    <property type="entry name" value="Cadherin-like_dom"/>
</dbReference>
<evidence type="ECO:0000256" key="5">
    <source>
        <dbReference type="PROSITE-ProRule" id="PRU00043"/>
    </source>
</evidence>
<dbReference type="InterPro" id="IPR015919">
    <property type="entry name" value="Cadherin-like_sf"/>
</dbReference>
<dbReference type="PANTHER" id="PTHR24027">
    <property type="entry name" value="CADHERIN-23"/>
    <property type="match status" value="1"/>
</dbReference>
<comment type="caution">
    <text evidence="9">The sequence shown here is derived from an EMBL/GenBank/DDBJ whole genome shotgun (WGS) entry which is preliminary data.</text>
</comment>
<organism evidence="9 10">
    <name type="scientific">Porites evermanni</name>
    <dbReference type="NCBI Taxonomy" id="104178"/>
    <lineage>
        <taxon>Eukaryota</taxon>
        <taxon>Metazoa</taxon>
        <taxon>Cnidaria</taxon>
        <taxon>Anthozoa</taxon>
        <taxon>Hexacorallia</taxon>
        <taxon>Scleractinia</taxon>
        <taxon>Fungiina</taxon>
        <taxon>Poritidae</taxon>
        <taxon>Porites</taxon>
    </lineage>
</organism>
<gene>
    <name evidence="9" type="ORF">PEVE_00039971</name>
</gene>
<feature type="domain" description="Cadherin" evidence="6">
    <location>
        <begin position="1609"/>
        <end position="1710"/>
    </location>
</feature>
<dbReference type="SUPFAM" id="SSF48726">
    <property type="entry name" value="Immunoglobulin"/>
    <property type="match status" value="1"/>
</dbReference>
<feature type="domain" description="C1q" evidence="8">
    <location>
        <begin position="155"/>
        <end position="294"/>
    </location>
</feature>
<keyword evidence="3 5" id="KW-0106">Calcium</keyword>
<dbReference type="Pfam" id="PF00028">
    <property type="entry name" value="Cadherin"/>
    <property type="match status" value="3"/>
</dbReference>
<dbReference type="PANTHER" id="PTHR24027:SF438">
    <property type="entry name" value="CADHERIN 23"/>
    <property type="match status" value="1"/>
</dbReference>
<feature type="domain" description="Ig-like" evidence="7">
    <location>
        <begin position="1316"/>
        <end position="1397"/>
    </location>
</feature>
<feature type="domain" description="Cadherin" evidence="6">
    <location>
        <begin position="1508"/>
        <end position="1609"/>
    </location>
</feature>
<dbReference type="PROSITE" id="PS50871">
    <property type="entry name" value="C1Q"/>
    <property type="match status" value="1"/>
</dbReference>
<dbReference type="SUPFAM" id="SSF49313">
    <property type="entry name" value="Cadherin-like"/>
    <property type="match status" value="4"/>
</dbReference>
<keyword evidence="10" id="KW-1185">Reference proteome</keyword>
<keyword evidence="4" id="KW-0472">Membrane</keyword>
<dbReference type="InterPro" id="IPR013783">
    <property type="entry name" value="Ig-like_fold"/>
</dbReference>
<sequence>ICSLLCIAFVEVGVSSYLESSVHHFPAQREWTLVWPWNVNSGKGFFEAAASGEKEFNESFVTPEPGIYFIALNLHIINTSDCCLKASLVINDEFEENNGIKGVCSNTTSRKTLSLSGLLRLYENDVLTLYLHGSKGTLLANSTFSVVLISRIGSVPGFHAVLSADLPTQMISRLENFRTDGTKGLFVMHSGTSPSVGLFCSILEGIYLFSSNLNVKSENQLTGCHLAIVLNSNTTLVQRYSPGEVEYSISVSGMFYLYRGDCIELLMKPAIGGSLTVQLGSSFSGIFLGMKTDFSSQFSFSVSTDKQAGMTVGWNKVENWAISNLRRNFQSQYMILERNSSTFISETDGIFLVSALVNINSSSNSMEKNLATLLVDVGDTSTGFTGYGSLSAWKTTSFSVSGVISLKKGDTLTVRINSDFHSWEIIDGLLGVYLIPNNWPGVAATLTQTMPLDSNGWTKLTSWKTSNVSGLFSFDNSFFPNHGAYRTNVDGTYFLSCNVIFEGSPRGSLSVIIAIDDVIDTGNGLFSLNENPKRYSTLNVVGSIVLTNNQTISVYVAATELSSWNVSSKTGFSLVLVGANLPSTPGVFAVKEEEANPSSSCGEIDKWRTVPPTLGSFYKKSSQFNSTSGRFKAREDGFYLISANVLIYHSNLSQIRLNVLRDGQNDDTSLSTFQPRHSSSPGSFFVSTLTLAGTIRLTSEQYVSLFLDVQCASGSSWKVLSNSSFSVVLVSLGDDDYAAGFLAKTSLISNGGSSYTKVYYWSAEFFKNLNVPFVQSVYIEKSGLYFVQSVMILNDFNGNGVFHSGICASMNQILFNGFAASKVSEGLQGSFVISAFGVLFLQKGQKIDLCTRSEKESENYQHLRDSFFSMARFQEPVQLPGLHQTFQNAYNVSSPHERSFATSFSTAGNQLAYINDMFNPNPKSSREKGDFMTTLNGTYFFSLSFTLTGNVSANITACVGPQKCAKCYIEVVGTLNYLTSTFGFVGLLDLEENELLSICLYSQETSFSLVSATLSVQYLYELGRIEIVQLKHPSISFHLPRWHRLIGWRNSSGEAIQSIYVKYSGLYFLSLNLLLRLPSKGLVGVRLQAKEAVHQEILSIVSSAEADNSFSFNVAVLSRLNASQAMSISVFFDSNSLHIGNNSAFSAALITNSNKHPCMSLKSKTSQYFADQWWQAIEPWEDVDAQCLSLGSEFTKGLFVTHVTGVYFVAAVVMIRASGTLNQTRMVQLLVSVNGETSNTNGLKATKAATPGSTVALSLSATVYLEVWQTLYLMIRSTSDGTFEVLNGSTFSVALIEETKYYKSVAQNISQFYNGPRIIRHPPPSVSLGEDLGQNISWTCEAVAKGAVTYQWLRNDQTITSSNNLLLTNVQDSDSGRYVCVAEYDGVKVFSQAANLDVFDTSPQFENQVLTAPENSNVSIELNVSALNKRRRPADVSIMIVKGNTNGTFVLSETSKLNISLRNQLPLDYESTKLYRLTLVATNKETNKTSSANVTIIITDINDNPPIFSSRNNISVEENTKNGTVIFQVRATDADYGNNSIITYSLVPSEYATKFSINASSGDITVIGNLDRENTSEITLRIKATDGKFTVTSELFVIITDVNDNKPIFISRNKISLEENTKNGTFIFQVRATDADYGNNSIITYSLVPSEYATKFSINASSGNIAVIGNLDRENTSEITLRIKATDGKFTVTSELFVIITDVNDNKPIFISRNNISVEENTKNGTVIFQVRATDADYGNNSIITYSLVPSEYATKFSINASSGDITVIGNLDRENTSEITLRVKATDGKFTVTSELFVIITDVNDNKPIFISR</sequence>
<feature type="non-terminal residue" evidence="9">
    <location>
        <position position="1"/>
    </location>
</feature>
<dbReference type="EMBL" id="CALNXI010000718">
    <property type="protein sequence ID" value="CAH3039828.1"/>
    <property type="molecule type" value="Genomic_DNA"/>
</dbReference>
<feature type="domain" description="Cadherin" evidence="6">
    <location>
        <begin position="1404"/>
        <end position="1508"/>
    </location>
</feature>
<dbReference type="InterPro" id="IPR008983">
    <property type="entry name" value="Tumour_necrosis_fac-like_dom"/>
</dbReference>
<evidence type="ECO:0000313" key="9">
    <source>
        <dbReference type="EMBL" id="CAH3039828.1"/>
    </source>
</evidence>
<evidence type="ECO:0000256" key="2">
    <source>
        <dbReference type="ARBA" id="ARBA00022737"/>
    </source>
</evidence>
<dbReference type="Gene3D" id="2.60.40.60">
    <property type="entry name" value="Cadherins"/>
    <property type="match status" value="4"/>
</dbReference>
<dbReference type="InterPro" id="IPR003598">
    <property type="entry name" value="Ig_sub2"/>
</dbReference>
<protein>
    <submittedName>
        <fullName evidence="9">Uncharacterized protein</fullName>
    </submittedName>
</protein>
<proteinExistence type="predicted"/>
<dbReference type="InterPro" id="IPR020894">
    <property type="entry name" value="Cadherin_CS"/>
</dbReference>
<name>A0ABN8N5Y3_9CNID</name>
<dbReference type="Pfam" id="PF13927">
    <property type="entry name" value="Ig_3"/>
    <property type="match status" value="1"/>
</dbReference>
<evidence type="ECO:0000259" key="6">
    <source>
        <dbReference type="PROSITE" id="PS50268"/>
    </source>
</evidence>
<dbReference type="InterPro" id="IPR007110">
    <property type="entry name" value="Ig-like_dom"/>
</dbReference>
<comment type="subcellular location">
    <subcellularLocation>
        <location evidence="1">Membrane</location>
    </subcellularLocation>
</comment>
<evidence type="ECO:0000256" key="3">
    <source>
        <dbReference type="ARBA" id="ARBA00022837"/>
    </source>
</evidence>
<dbReference type="Proteomes" id="UP001159427">
    <property type="component" value="Unassembled WGS sequence"/>
</dbReference>
<evidence type="ECO:0000259" key="8">
    <source>
        <dbReference type="PROSITE" id="PS50871"/>
    </source>
</evidence>
<dbReference type="InterPro" id="IPR036179">
    <property type="entry name" value="Ig-like_dom_sf"/>
</dbReference>
<dbReference type="PRINTS" id="PR00205">
    <property type="entry name" value="CADHERIN"/>
</dbReference>
<dbReference type="SMART" id="SM00408">
    <property type="entry name" value="IGc2"/>
    <property type="match status" value="1"/>
</dbReference>
<dbReference type="SMART" id="SM00112">
    <property type="entry name" value="CA"/>
    <property type="match status" value="4"/>
</dbReference>
<dbReference type="InterPro" id="IPR001073">
    <property type="entry name" value="C1q_dom"/>
</dbReference>
<dbReference type="Gene3D" id="2.60.120.40">
    <property type="match status" value="4"/>
</dbReference>
<reference evidence="9 10" key="1">
    <citation type="submission" date="2022-05" db="EMBL/GenBank/DDBJ databases">
        <authorList>
            <consortium name="Genoscope - CEA"/>
            <person name="William W."/>
        </authorList>
    </citation>
    <scope>NUCLEOTIDE SEQUENCE [LARGE SCALE GENOMIC DNA]</scope>
</reference>
<dbReference type="PROSITE" id="PS00232">
    <property type="entry name" value="CADHERIN_1"/>
    <property type="match status" value="4"/>
</dbReference>
<evidence type="ECO:0000313" key="10">
    <source>
        <dbReference type="Proteomes" id="UP001159427"/>
    </source>
</evidence>
<dbReference type="SUPFAM" id="SSF49842">
    <property type="entry name" value="TNF-like"/>
    <property type="match status" value="2"/>
</dbReference>
<evidence type="ECO:0000256" key="1">
    <source>
        <dbReference type="ARBA" id="ARBA00004370"/>
    </source>
</evidence>
<evidence type="ECO:0000256" key="4">
    <source>
        <dbReference type="ARBA" id="ARBA00023136"/>
    </source>
</evidence>
<feature type="domain" description="Cadherin" evidence="6">
    <location>
        <begin position="1710"/>
        <end position="1811"/>
    </location>
</feature>
<dbReference type="InterPro" id="IPR003599">
    <property type="entry name" value="Ig_sub"/>
</dbReference>
<dbReference type="PROSITE" id="PS50835">
    <property type="entry name" value="IG_LIKE"/>
    <property type="match status" value="1"/>
</dbReference>
<dbReference type="Gene3D" id="2.60.40.10">
    <property type="entry name" value="Immunoglobulins"/>
    <property type="match status" value="1"/>
</dbReference>
<evidence type="ECO:0000259" key="7">
    <source>
        <dbReference type="PROSITE" id="PS50835"/>
    </source>
</evidence>
<dbReference type="SMART" id="SM00409">
    <property type="entry name" value="IG"/>
    <property type="match status" value="1"/>
</dbReference>
<accession>A0ABN8N5Y3</accession>